<protein>
    <submittedName>
        <fullName evidence="1">Uncharacterized protein</fullName>
    </submittedName>
</protein>
<gene>
    <name evidence="1" type="ORF">JCGZ_20793</name>
</gene>
<dbReference type="PANTHER" id="PTHR33167:SF29">
    <property type="entry name" value="T28K15.14 PROTEIN"/>
    <property type="match status" value="1"/>
</dbReference>
<dbReference type="OrthoDB" id="786875at2759"/>
<sequence>MMMQGEFDINPVQIYTDSLKEVLKQTMINQDVVFRNQVHELHRLYSVQESLMKDYGWKECNGYCSWNPKAQSSLLPLTNHTRYKSPAKQTRFLTTEVDSTPLLSQEVFKDCEDAYYKLQHRSLDLQLSADEFINNGEENIPMKGNVQNSLEGPVDFKLPILGDNSPNAEELKLSLSTGVDNRTVGHTTRTCFTKKSFSCSQNVIDLEELKERILDRYVKCPPPLGRACLEVHSKGKHDSQTSDFPGPDISISIKKDLSHEIAESSSIQEYSECYQEQTFSNEGNRECHDDVPSNDHFTEMQQFTLYRGQQFDLNKVHLDDDSCCSDDHMLVYPSTASSKGNSHGLAGSMHDGTCPTAFQGNKVNQFSNGVSAMLKQDNIVNLALANSNRENKSADNWTRNTGIISSPESIIRTAVDISEDLGCCSGHKNGIDELKSKLAREVSSEKSEIENALFSCNDQSQNTCQDGHGNKSPSSCKSYCISDNDSSSAKTKYSGITSGVLKTQLGSQVGDVISGEHDQKTCDGIDIKNDCYTKKEESANVDVLIKEAAEMLIQISAKCSASHQYLYAKVGSKQMEDDKREQTQCSCDSFELMTLNLTESNLDDNSVSSKPIEVDDIETKDFGFKFRRGRRMKDFQKEILPSLASLSRHEILEDINIMEGVLRSREYRKMRAKMAAHVDNWVAPVRSRRSRTSYAGRRNFS</sequence>
<keyword evidence="2" id="KW-1185">Reference proteome</keyword>
<dbReference type="Pfam" id="PF05904">
    <property type="entry name" value="DUF863"/>
    <property type="match status" value="1"/>
</dbReference>
<accession>A0A067JP15</accession>
<dbReference type="Proteomes" id="UP000027138">
    <property type="component" value="Unassembled WGS sequence"/>
</dbReference>
<proteinExistence type="predicted"/>
<evidence type="ECO:0000313" key="1">
    <source>
        <dbReference type="EMBL" id="KDP25637.1"/>
    </source>
</evidence>
<reference evidence="1 2" key="1">
    <citation type="journal article" date="2014" name="PLoS ONE">
        <title>Global Analysis of Gene Expression Profiles in Physic Nut (Jatropha curcas L.) Seedlings Exposed to Salt Stress.</title>
        <authorList>
            <person name="Zhang L."/>
            <person name="Zhang C."/>
            <person name="Wu P."/>
            <person name="Chen Y."/>
            <person name="Li M."/>
            <person name="Jiang H."/>
            <person name="Wu G."/>
        </authorList>
    </citation>
    <scope>NUCLEOTIDE SEQUENCE [LARGE SCALE GENOMIC DNA]</scope>
    <source>
        <strain evidence="2">cv. GZQX0401</strain>
        <tissue evidence="1">Young leaves</tissue>
    </source>
</reference>
<dbReference type="AlphaFoldDB" id="A0A067JP15"/>
<name>A0A067JP15_JATCU</name>
<dbReference type="EMBL" id="KK914993">
    <property type="protein sequence ID" value="KDP25637.1"/>
    <property type="molecule type" value="Genomic_DNA"/>
</dbReference>
<organism evidence="1 2">
    <name type="scientific">Jatropha curcas</name>
    <name type="common">Barbados nut</name>
    <dbReference type="NCBI Taxonomy" id="180498"/>
    <lineage>
        <taxon>Eukaryota</taxon>
        <taxon>Viridiplantae</taxon>
        <taxon>Streptophyta</taxon>
        <taxon>Embryophyta</taxon>
        <taxon>Tracheophyta</taxon>
        <taxon>Spermatophyta</taxon>
        <taxon>Magnoliopsida</taxon>
        <taxon>eudicotyledons</taxon>
        <taxon>Gunneridae</taxon>
        <taxon>Pentapetalae</taxon>
        <taxon>rosids</taxon>
        <taxon>fabids</taxon>
        <taxon>Malpighiales</taxon>
        <taxon>Euphorbiaceae</taxon>
        <taxon>Crotonoideae</taxon>
        <taxon>Jatropheae</taxon>
        <taxon>Jatropha</taxon>
    </lineage>
</organism>
<dbReference type="InterPro" id="IPR008581">
    <property type="entry name" value="DUF863_pln"/>
</dbReference>
<dbReference type="PANTHER" id="PTHR33167">
    <property type="entry name" value="TRANSCRIPTION FACTOR, PUTATIVE (DUF863)-RELATED"/>
    <property type="match status" value="1"/>
</dbReference>
<evidence type="ECO:0000313" key="2">
    <source>
        <dbReference type="Proteomes" id="UP000027138"/>
    </source>
</evidence>